<dbReference type="InterPro" id="IPR008881">
    <property type="entry name" value="Trigger_fac_ribosome-bd_bac"/>
</dbReference>
<dbReference type="Gene3D" id="3.30.70.1050">
    <property type="entry name" value="Trigger factor ribosome-binding domain"/>
    <property type="match status" value="1"/>
</dbReference>
<dbReference type="SUPFAM" id="SSF102735">
    <property type="entry name" value="Trigger factor ribosome-binding domain"/>
    <property type="match status" value="1"/>
</dbReference>
<dbReference type="GO" id="GO:0043335">
    <property type="term" value="P:protein unfolding"/>
    <property type="evidence" value="ECO:0007669"/>
    <property type="project" value="TreeGrafter"/>
</dbReference>
<dbReference type="AlphaFoldDB" id="A0A382W1L0"/>
<evidence type="ECO:0000259" key="2">
    <source>
        <dbReference type="Pfam" id="PF05697"/>
    </source>
</evidence>
<feature type="region of interest" description="Disordered" evidence="1">
    <location>
        <begin position="1"/>
        <end position="32"/>
    </location>
</feature>
<evidence type="ECO:0000256" key="1">
    <source>
        <dbReference type="SAM" id="MobiDB-lite"/>
    </source>
</evidence>
<dbReference type="PANTHER" id="PTHR30560">
    <property type="entry name" value="TRIGGER FACTOR CHAPERONE AND PEPTIDYL-PROLYL CIS/TRANS ISOMERASE"/>
    <property type="match status" value="1"/>
</dbReference>
<dbReference type="GO" id="GO:0003755">
    <property type="term" value="F:peptidyl-prolyl cis-trans isomerase activity"/>
    <property type="evidence" value="ECO:0007669"/>
    <property type="project" value="TreeGrafter"/>
</dbReference>
<dbReference type="PANTHER" id="PTHR30560:SF3">
    <property type="entry name" value="TRIGGER FACTOR-LIKE PROTEIN TIG, CHLOROPLASTIC"/>
    <property type="match status" value="1"/>
</dbReference>
<dbReference type="SUPFAM" id="SSF54534">
    <property type="entry name" value="FKBP-like"/>
    <property type="match status" value="1"/>
</dbReference>
<feature type="domain" description="Trigger factor ribosome-binding bacterial" evidence="2">
    <location>
        <begin position="33"/>
        <end position="168"/>
    </location>
</feature>
<dbReference type="InterPro" id="IPR005215">
    <property type="entry name" value="Trig_fac"/>
</dbReference>
<name>A0A382W1L0_9ZZZZ</name>
<dbReference type="GO" id="GO:0043022">
    <property type="term" value="F:ribosome binding"/>
    <property type="evidence" value="ECO:0007669"/>
    <property type="project" value="TreeGrafter"/>
</dbReference>
<gene>
    <name evidence="3" type="ORF">METZ01_LOCUS405556</name>
</gene>
<protein>
    <recommendedName>
        <fullName evidence="2">Trigger factor ribosome-binding bacterial domain-containing protein</fullName>
    </recommendedName>
</protein>
<organism evidence="3">
    <name type="scientific">marine metagenome</name>
    <dbReference type="NCBI Taxonomy" id="408172"/>
    <lineage>
        <taxon>unclassified sequences</taxon>
        <taxon>metagenomes</taxon>
        <taxon>ecological metagenomes</taxon>
    </lineage>
</organism>
<dbReference type="GO" id="GO:0015031">
    <property type="term" value="P:protein transport"/>
    <property type="evidence" value="ECO:0007669"/>
    <property type="project" value="InterPro"/>
</dbReference>
<dbReference type="EMBL" id="UINC01156340">
    <property type="protein sequence ID" value="SVD52702.1"/>
    <property type="molecule type" value="Genomic_DNA"/>
</dbReference>
<feature type="compositionally biased region" description="Basic and acidic residues" evidence="1">
    <location>
        <begin position="1"/>
        <end position="30"/>
    </location>
</feature>
<dbReference type="GO" id="GO:0044183">
    <property type="term" value="F:protein folding chaperone"/>
    <property type="evidence" value="ECO:0007669"/>
    <property type="project" value="TreeGrafter"/>
</dbReference>
<accession>A0A382W1L0</accession>
<sequence length="254" mass="28846">MDHDHHDHDHDHDHDHEHDHEHPSVEHEAEVDQVGSRITMKIMISAEEASSNIDEVSKIFRERAKMQGFRRGKAPINMIRQRYRDEIRENVLDQLIPLHIGNEIKARGLKPIHNPMLEDVNFEPGQPLTFTAKFDVQPEVEVAGYKNLTASKTVRLVQDKAVDSAVSNMREQAAKLESVEDGGILAGDYAIVKIALFPRDGKGKKLAEEERFVHVGEERSIPSLNTQLEELKKGDTRKFVTKLGESYPNDLLAD</sequence>
<dbReference type="Pfam" id="PF05697">
    <property type="entry name" value="Trigger_N"/>
    <property type="match status" value="1"/>
</dbReference>
<evidence type="ECO:0000313" key="3">
    <source>
        <dbReference type="EMBL" id="SVD52702.1"/>
    </source>
</evidence>
<feature type="non-terminal residue" evidence="3">
    <location>
        <position position="254"/>
    </location>
</feature>
<dbReference type="GO" id="GO:0051083">
    <property type="term" value="P:'de novo' cotranslational protein folding"/>
    <property type="evidence" value="ECO:0007669"/>
    <property type="project" value="TreeGrafter"/>
</dbReference>
<proteinExistence type="predicted"/>
<reference evidence="3" key="1">
    <citation type="submission" date="2018-05" db="EMBL/GenBank/DDBJ databases">
        <authorList>
            <person name="Lanie J.A."/>
            <person name="Ng W.-L."/>
            <person name="Kazmierczak K.M."/>
            <person name="Andrzejewski T.M."/>
            <person name="Davidsen T.M."/>
            <person name="Wayne K.J."/>
            <person name="Tettelin H."/>
            <person name="Glass J.I."/>
            <person name="Rusch D."/>
            <person name="Podicherti R."/>
            <person name="Tsui H.-C.T."/>
            <person name="Winkler M.E."/>
        </authorList>
    </citation>
    <scope>NUCLEOTIDE SEQUENCE</scope>
</reference>
<dbReference type="InterPro" id="IPR036611">
    <property type="entry name" value="Trigger_fac_ribosome-bd_sf"/>
</dbReference>